<gene>
    <name evidence="1" type="ordered locus">AMIS_20970</name>
</gene>
<dbReference type="HOGENOM" id="CLU_2986184_0_0_11"/>
<evidence type="ECO:0000313" key="1">
    <source>
        <dbReference type="EMBL" id="BAL87317.1"/>
    </source>
</evidence>
<evidence type="ECO:0000313" key="2">
    <source>
        <dbReference type="Proteomes" id="UP000007882"/>
    </source>
</evidence>
<organism evidence="1 2">
    <name type="scientific">Actinoplanes missouriensis (strain ATCC 14538 / DSM 43046 / CBS 188.64 / JCM 3121 / NBRC 102363 / NCIMB 12654 / NRRL B-3342 / UNCC 431)</name>
    <dbReference type="NCBI Taxonomy" id="512565"/>
    <lineage>
        <taxon>Bacteria</taxon>
        <taxon>Bacillati</taxon>
        <taxon>Actinomycetota</taxon>
        <taxon>Actinomycetes</taxon>
        <taxon>Micromonosporales</taxon>
        <taxon>Micromonosporaceae</taxon>
        <taxon>Actinoplanes</taxon>
    </lineage>
</organism>
<dbReference type="PATRIC" id="fig|512565.3.peg.2098"/>
<dbReference type="AlphaFoldDB" id="I0H2T0"/>
<accession>I0H2T0</accession>
<dbReference type="KEGG" id="ams:AMIS_20970"/>
<dbReference type="STRING" id="512565.AMIS_20970"/>
<proteinExistence type="predicted"/>
<sequence length="57" mass="6301">MPFSLDWLADAYLLRGADVCDRGHLVINGNSHWAPLSLSRDLRALICRLVTDHTGPA</sequence>
<reference evidence="1 2" key="1">
    <citation type="submission" date="2012-02" db="EMBL/GenBank/DDBJ databases">
        <title>Complete genome sequence of Actinoplanes missouriensis 431 (= NBRC 102363).</title>
        <authorList>
            <person name="Ohnishi Y."/>
            <person name="Ishikawa J."/>
            <person name="Sekine M."/>
            <person name="Hosoyama A."/>
            <person name="Harada T."/>
            <person name="Narita H."/>
            <person name="Hata T."/>
            <person name="Konno Y."/>
            <person name="Tutikane K."/>
            <person name="Fujita N."/>
            <person name="Horinouchi S."/>
            <person name="Hayakawa M."/>
        </authorList>
    </citation>
    <scope>NUCLEOTIDE SEQUENCE [LARGE SCALE GENOMIC DNA]</scope>
    <source>
        <strain evidence="2">ATCC 14538 / DSM 43046 / CBS 188.64 / JCM 3121 / NBRC 102363 / NCIMB 12654 / NRRL B-3342 / UNCC 431</strain>
    </source>
</reference>
<protein>
    <submittedName>
        <fullName evidence="1">Uncharacterized protein</fullName>
    </submittedName>
</protein>
<name>I0H2T0_ACTM4</name>
<keyword evidence="2" id="KW-1185">Reference proteome</keyword>
<dbReference type="Proteomes" id="UP000007882">
    <property type="component" value="Chromosome"/>
</dbReference>
<dbReference type="EMBL" id="AP012319">
    <property type="protein sequence ID" value="BAL87317.1"/>
    <property type="molecule type" value="Genomic_DNA"/>
</dbReference>